<feature type="region of interest" description="Disordered" evidence="1">
    <location>
        <begin position="96"/>
        <end position="121"/>
    </location>
</feature>
<evidence type="ECO:0000256" key="1">
    <source>
        <dbReference type="SAM" id="MobiDB-lite"/>
    </source>
</evidence>
<evidence type="ECO:0008006" key="4">
    <source>
        <dbReference type="Google" id="ProtNLM"/>
    </source>
</evidence>
<dbReference type="RefSeq" id="WP_386819378.1">
    <property type="nucleotide sequence ID" value="NZ_JBHUIT010000005.1"/>
</dbReference>
<evidence type="ECO:0000313" key="3">
    <source>
        <dbReference type="Proteomes" id="UP001597375"/>
    </source>
</evidence>
<dbReference type="EMBL" id="JBHUIT010000005">
    <property type="protein sequence ID" value="MFD2256281.1"/>
    <property type="molecule type" value="Genomic_DNA"/>
</dbReference>
<gene>
    <name evidence="2" type="ORF">ACFSSA_06320</name>
</gene>
<dbReference type="PANTHER" id="PTHR35757:SF1">
    <property type="entry name" value="THERMOSOME SUBUNIT GAMMA"/>
    <property type="match status" value="1"/>
</dbReference>
<evidence type="ECO:0000313" key="2">
    <source>
        <dbReference type="EMBL" id="MFD2256281.1"/>
    </source>
</evidence>
<organism evidence="2 3">
    <name type="scientific">Luteolibacter algae</name>
    <dbReference type="NCBI Taxonomy" id="454151"/>
    <lineage>
        <taxon>Bacteria</taxon>
        <taxon>Pseudomonadati</taxon>
        <taxon>Verrucomicrobiota</taxon>
        <taxon>Verrucomicrobiia</taxon>
        <taxon>Verrucomicrobiales</taxon>
        <taxon>Verrucomicrobiaceae</taxon>
        <taxon>Luteolibacter</taxon>
    </lineage>
</organism>
<keyword evidence="3" id="KW-1185">Reference proteome</keyword>
<proteinExistence type="predicted"/>
<protein>
    <recommendedName>
        <fullName evidence="4">TraB/GumN family protein</fullName>
    </recommendedName>
</protein>
<dbReference type="PANTHER" id="PTHR35757">
    <property type="entry name" value="THERMOSOME SUBUNIT GAMMA"/>
    <property type="match status" value="1"/>
</dbReference>
<dbReference type="Proteomes" id="UP001597375">
    <property type="component" value="Unassembled WGS sequence"/>
</dbReference>
<sequence length="295" mass="32426">MKIKMSWARTAAMIAGLLVASGDDSLGGDFIRIKETEEAAKLQTAVFGYEREGVRVDLIGAIHLADRRYYEFLNKYFENYPVLLFEMVGGENLGGGAGNPPQAKPKPEGDAVAGNEEEKDGDNLAGLRTLYESMEKALGLTGQGNLIDYTAQNFVHADLTMAEFEALQKEKGESMLGFMIQAGIAGDKPQRDPDTIRLMRGILTGRSDLVKLEVMHTMAEGDTQIDSVNGENVIISDRNDRCLDVMEKQIAAGRKNIGIFYGAAHFPDMERKLLADGFVKVSAKWLTAWKVAKVR</sequence>
<accession>A0ABW5D9I8</accession>
<comment type="caution">
    <text evidence="2">The sequence shown here is derived from an EMBL/GenBank/DDBJ whole genome shotgun (WGS) entry which is preliminary data.</text>
</comment>
<reference evidence="3" key="1">
    <citation type="journal article" date="2019" name="Int. J. Syst. Evol. Microbiol.">
        <title>The Global Catalogue of Microorganisms (GCM) 10K type strain sequencing project: providing services to taxonomists for standard genome sequencing and annotation.</title>
        <authorList>
            <consortium name="The Broad Institute Genomics Platform"/>
            <consortium name="The Broad Institute Genome Sequencing Center for Infectious Disease"/>
            <person name="Wu L."/>
            <person name="Ma J."/>
        </authorList>
    </citation>
    <scope>NUCLEOTIDE SEQUENCE [LARGE SCALE GENOMIC DNA]</scope>
    <source>
        <strain evidence="3">CGMCC 4.7106</strain>
    </source>
</reference>
<name>A0ABW5D9I8_9BACT</name>